<protein>
    <submittedName>
        <fullName evidence="7">Transcriptional repressor</fullName>
    </submittedName>
</protein>
<evidence type="ECO:0000256" key="2">
    <source>
        <dbReference type="ARBA" id="ARBA00022491"/>
    </source>
</evidence>
<organism evidence="7 8">
    <name type="scientific">Clostridium weizhouense</name>
    <dbReference type="NCBI Taxonomy" id="2859781"/>
    <lineage>
        <taxon>Bacteria</taxon>
        <taxon>Bacillati</taxon>
        <taxon>Bacillota</taxon>
        <taxon>Clostridia</taxon>
        <taxon>Eubacteriales</taxon>
        <taxon>Clostridiaceae</taxon>
        <taxon>Clostridium</taxon>
    </lineage>
</organism>
<keyword evidence="2" id="KW-0678">Repressor</keyword>
<dbReference type="InterPro" id="IPR036388">
    <property type="entry name" value="WH-like_DNA-bd_sf"/>
</dbReference>
<dbReference type="EMBL" id="JAHXPT010000001">
    <property type="protein sequence ID" value="MBW6408627.1"/>
    <property type="molecule type" value="Genomic_DNA"/>
</dbReference>
<gene>
    <name evidence="7" type="ORF">KYD98_00810</name>
</gene>
<comment type="caution">
    <text evidence="7">The sequence shown here is derived from an EMBL/GenBank/DDBJ whole genome shotgun (WGS) entry which is preliminary data.</text>
</comment>
<dbReference type="Proteomes" id="UP001519921">
    <property type="component" value="Unassembled WGS sequence"/>
</dbReference>
<dbReference type="RefSeq" id="WP_219777690.1">
    <property type="nucleotide sequence ID" value="NZ_JAHXPT010000001.1"/>
</dbReference>
<dbReference type="InterPro" id="IPR036390">
    <property type="entry name" value="WH_DNA-bd_sf"/>
</dbReference>
<dbReference type="CDD" id="cd07153">
    <property type="entry name" value="Fur_like"/>
    <property type="match status" value="1"/>
</dbReference>
<sequence length="141" mass="16680">MELKEFLRTNEMKITKARVEILNILKTYEFSLSAEKIYQILKKNNININLSTIYRTLELFEEKKIVDKIVLEDGVFSYRLKKKTHMHLLQCDICHKKVEIPCPMTQIEEMVQSKTGFTLMEHNIDIVLKGVCKECKNNKKK</sequence>
<keyword evidence="8" id="KW-1185">Reference proteome</keyword>
<dbReference type="InterPro" id="IPR002481">
    <property type="entry name" value="FUR"/>
</dbReference>
<evidence type="ECO:0000256" key="1">
    <source>
        <dbReference type="ARBA" id="ARBA00007957"/>
    </source>
</evidence>
<evidence type="ECO:0000256" key="6">
    <source>
        <dbReference type="ARBA" id="ARBA00023163"/>
    </source>
</evidence>
<reference evidence="7 8" key="1">
    <citation type="submission" date="2021-07" db="EMBL/GenBank/DDBJ databases">
        <title>Clostridium weizhouense sp. nov., an anaerobic bacterium isolated from activated sludge of Petroleum wastewater.</title>
        <authorList>
            <person name="Li Q."/>
        </authorList>
    </citation>
    <scope>NUCLEOTIDE SEQUENCE [LARGE SCALE GENOMIC DNA]</scope>
    <source>
        <strain evidence="7 8">YB-6</strain>
    </source>
</reference>
<dbReference type="Gene3D" id="1.10.10.10">
    <property type="entry name" value="Winged helix-like DNA-binding domain superfamily/Winged helix DNA-binding domain"/>
    <property type="match status" value="1"/>
</dbReference>
<proteinExistence type="inferred from homology"/>
<keyword evidence="5" id="KW-0238">DNA-binding</keyword>
<dbReference type="PANTHER" id="PTHR33202">
    <property type="entry name" value="ZINC UPTAKE REGULATION PROTEIN"/>
    <property type="match status" value="1"/>
</dbReference>
<evidence type="ECO:0000256" key="5">
    <source>
        <dbReference type="ARBA" id="ARBA00023125"/>
    </source>
</evidence>
<accession>A0ABS7AJ10</accession>
<evidence type="ECO:0000256" key="4">
    <source>
        <dbReference type="ARBA" id="ARBA00023015"/>
    </source>
</evidence>
<dbReference type="Gene3D" id="3.30.1490.190">
    <property type="match status" value="1"/>
</dbReference>
<keyword evidence="3" id="KW-0862">Zinc</keyword>
<evidence type="ECO:0000256" key="3">
    <source>
        <dbReference type="ARBA" id="ARBA00022833"/>
    </source>
</evidence>
<comment type="similarity">
    <text evidence="1">Belongs to the Fur family.</text>
</comment>
<keyword evidence="6" id="KW-0804">Transcription</keyword>
<dbReference type="Pfam" id="PF01475">
    <property type="entry name" value="FUR"/>
    <property type="match status" value="1"/>
</dbReference>
<dbReference type="InterPro" id="IPR043135">
    <property type="entry name" value="Fur_C"/>
</dbReference>
<name>A0ABS7AJ10_9CLOT</name>
<evidence type="ECO:0000313" key="8">
    <source>
        <dbReference type="Proteomes" id="UP001519921"/>
    </source>
</evidence>
<dbReference type="PANTHER" id="PTHR33202:SF8">
    <property type="entry name" value="PEROXIDE-RESPONSIVE REPRESSOR PERR"/>
    <property type="match status" value="1"/>
</dbReference>
<dbReference type="SUPFAM" id="SSF46785">
    <property type="entry name" value="Winged helix' DNA-binding domain"/>
    <property type="match status" value="1"/>
</dbReference>
<evidence type="ECO:0000313" key="7">
    <source>
        <dbReference type="EMBL" id="MBW6408627.1"/>
    </source>
</evidence>
<keyword evidence="4" id="KW-0805">Transcription regulation</keyword>